<dbReference type="RefSeq" id="WP_209600323.1">
    <property type="nucleotide sequence ID" value="NZ_JAGILA010000001.1"/>
</dbReference>
<dbReference type="SMART" id="SM00345">
    <property type="entry name" value="HTH_GNTR"/>
    <property type="match status" value="1"/>
</dbReference>
<gene>
    <name evidence="5" type="ORF">J2Z31_000536</name>
</gene>
<dbReference type="GO" id="GO:0003677">
    <property type="term" value="F:DNA binding"/>
    <property type="evidence" value="ECO:0007669"/>
    <property type="project" value="UniProtKB-KW"/>
</dbReference>
<keyword evidence="6" id="KW-1185">Reference proteome</keyword>
<dbReference type="SUPFAM" id="SSF48008">
    <property type="entry name" value="GntR ligand-binding domain-like"/>
    <property type="match status" value="1"/>
</dbReference>
<dbReference type="InterPro" id="IPR008920">
    <property type="entry name" value="TF_FadR/GntR_C"/>
</dbReference>
<dbReference type="Gene3D" id="1.10.10.10">
    <property type="entry name" value="Winged helix-like DNA-binding domain superfamily/Winged helix DNA-binding domain"/>
    <property type="match status" value="1"/>
</dbReference>
<evidence type="ECO:0000313" key="5">
    <source>
        <dbReference type="EMBL" id="MBP2234046.1"/>
    </source>
</evidence>
<dbReference type="Pfam" id="PF00392">
    <property type="entry name" value="GntR"/>
    <property type="match status" value="1"/>
</dbReference>
<comment type="caution">
    <text evidence="5">The sequence shown here is derived from an EMBL/GenBank/DDBJ whole genome shotgun (WGS) entry which is preliminary data.</text>
</comment>
<sequence length="223" mass="24420">MTTQDAALTLAQRLADSIRSRLIAGELKPGQRLSEATLSSDLDVSRNSLREAFRLLTKEGLLRHEPNRGVFVATPSMASIIDIYRVRRMIECRALEQAYPQHPAVARMQRAVDTALKCRAAGDWVGVGSANMAFHAAIVDLADSARLNAFYAQIAAELRLSFGLLENPEFLHAPYVDLNAAILEDLKAGKAQEAAGALETYLERSERTVLAAFARIGEGERRG</sequence>
<evidence type="ECO:0000259" key="4">
    <source>
        <dbReference type="PROSITE" id="PS50949"/>
    </source>
</evidence>
<evidence type="ECO:0000313" key="6">
    <source>
        <dbReference type="Proteomes" id="UP000730739"/>
    </source>
</evidence>
<reference evidence="5 6" key="1">
    <citation type="submission" date="2021-03" db="EMBL/GenBank/DDBJ databases">
        <title>Genomic Encyclopedia of Type Strains, Phase IV (KMG-IV): sequencing the most valuable type-strain genomes for metagenomic binning, comparative biology and taxonomic classification.</title>
        <authorList>
            <person name="Goeker M."/>
        </authorList>
    </citation>
    <scope>NUCLEOTIDE SEQUENCE [LARGE SCALE GENOMIC DNA]</scope>
    <source>
        <strain evidence="5 6">DSM 13372</strain>
    </source>
</reference>
<keyword evidence="1" id="KW-0805">Transcription regulation</keyword>
<dbReference type="EMBL" id="JAGILA010000001">
    <property type="protein sequence ID" value="MBP2234046.1"/>
    <property type="molecule type" value="Genomic_DNA"/>
</dbReference>
<evidence type="ECO:0000256" key="3">
    <source>
        <dbReference type="ARBA" id="ARBA00023163"/>
    </source>
</evidence>
<dbReference type="Pfam" id="PF07729">
    <property type="entry name" value="FCD"/>
    <property type="match status" value="1"/>
</dbReference>
<evidence type="ECO:0000256" key="2">
    <source>
        <dbReference type="ARBA" id="ARBA00023125"/>
    </source>
</evidence>
<dbReference type="Proteomes" id="UP000730739">
    <property type="component" value="Unassembled WGS sequence"/>
</dbReference>
<keyword evidence="3" id="KW-0804">Transcription</keyword>
<organism evidence="5 6">
    <name type="scientific">Sinorhizobium kostiense</name>
    <dbReference type="NCBI Taxonomy" id="76747"/>
    <lineage>
        <taxon>Bacteria</taxon>
        <taxon>Pseudomonadati</taxon>
        <taxon>Pseudomonadota</taxon>
        <taxon>Alphaproteobacteria</taxon>
        <taxon>Hyphomicrobiales</taxon>
        <taxon>Rhizobiaceae</taxon>
        <taxon>Sinorhizobium/Ensifer group</taxon>
        <taxon>Sinorhizobium</taxon>
    </lineage>
</organism>
<dbReference type="InterPro" id="IPR011711">
    <property type="entry name" value="GntR_C"/>
</dbReference>
<protein>
    <submittedName>
        <fullName evidence="5">DNA-binding GntR family transcriptional regulator</fullName>
    </submittedName>
</protein>
<dbReference type="PANTHER" id="PTHR43537:SF45">
    <property type="entry name" value="GNTR FAMILY REGULATORY PROTEIN"/>
    <property type="match status" value="1"/>
</dbReference>
<dbReference type="CDD" id="cd07377">
    <property type="entry name" value="WHTH_GntR"/>
    <property type="match status" value="1"/>
</dbReference>
<dbReference type="PROSITE" id="PS50949">
    <property type="entry name" value="HTH_GNTR"/>
    <property type="match status" value="1"/>
</dbReference>
<dbReference type="InterPro" id="IPR000524">
    <property type="entry name" value="Tscrpt_reg_HTH_GntR"/>
</dbReference>
<dbReference type="Gene3D" id="1.20.120.530">
    <property type="entry name" value="GntR ligand-binding domain-like"/>
    <property type="match status" value="1"/>
</dbReference>
<feature type="domain" description="HTH gntR-type" evidence="4">
    <location>
        <begin position="8"/>
        <end position="75"/>
    </location>
</feature>
<dbReference type="SUPFAM" id="SSF46785">
    <property type="entry name" value="Winged helix' DNA-binding domain"/>
    <property type="match status" value="1"/>
</dbReference>
<dbReference type="SMART" id="SM00895">
    <property type="entry name" value="FCD"/>
    <property type="match status" value="1"/>
</dbReference>
<proteinExistence type="predicted"/>
<name>A0ABS4QTR5_9HYPH</name>
<accession>A0ABS4QTR5</accession>
<dbReference type="InterPro" id="IPR036388">
    <property type="entry name" value="WH-like_DNA-bd_sf"/>
</dbReference>
<dbReference type="PANTHER" id="PTHR43537">
    <property type="entry name" value="TRANSCRIPTIONAL REGULATOR, GNTR FAMILY"/>
    <property type="match status" value="1"/>
</dbReference>
<evidence type="ECO:0000256" key="1">
    <source>
        <dbReference type="ARBA" id="ARBA00023015"/>
    </source>
</evidence>
<dbReference type="PRINTS" id="PR00035">
    <property type="entry name" value="HTHGNTR"/>
</dbReference>
<dbReference type="InterPro" id="IPR036390">
    <property type="entry name" value="WH_DNA-bd_sf"/>
</dbReference>
<keyword evidence="2 5" id="KW-0238">DNA-binding</keyword>